<proteinExistence type="predicted"/>
<accession>A0A8X6PDS3</accession>
<dbReference type="EMBL" id="BMAW01019319">
    <property type="protein sequence ID" value="GFT62713.1"/>
    <property type="molecule type" value="Genomic_DNA"/>
</dbReference>
<name>A0A8X6PDS3_NEPPI</name>
<evidence type="ECO:0000313" key="1">
    <source>
        <dbReference type="EMBL" id="GFT62713.1"/>
    </source>
</evidence>
<organism evidence="1 2">
    <name type="scientific">Nephila pilipes</name>
    <name type="common">Giant wood spider</name>
    <name type="synonym">Nephila maculata</name>
    <dbReference type="NCBI Taxonomy" id="299642"/>
    <lineage>
        <taxon>Eukaryota</taxon>
        <taxon>Metazoa</taxon>
        <taxon>Ecdysozoa</taxon>
        <taxon>Arthropoda</taxon>
        <taxon>Chelicerata</taxon>
        <taxon>Arachnida</taxon>
        <taxon>Araneae</taxon>
        <taxon>Araneomorphae</taxon>
        <taxon>Entelegynae</taxon>
        <taxon>Araneoidea</taxon>
        <taxon>Nephilidae</taxon>
        <taxon>Nephila</taxon>
    </lineage>
</organism>
<evidence type="ECO:0000313" key="2">
    <source>
        <dbReference type="Proteomes" id="UP000887013"/>
    </source>
</evidence>
<keyword evidence="2" id="KW-1185">Reference proteome</keyword>
<dbReference type="AlphaFoldDB" id="A0A8X6PDS3"/>
<sequence length="140" mass="16623">MCPDFLFMDCNAPLNCLIEVSKTLKNGNIKLKKRLRIHWIQIPLMLWIDAFSLRSHPSRIAQELKIVLTEEWYISQAVLNNLVESMHSSCQMRICYARISHFLQSDLYVLIPTRKIIFRDFRACSKEQIFFSSFISRYFV</sequence>
<protein>
    <submittedName>
        <fullName evidence="1">Uncharacterized protein</fullName>
    </submittedName>
</protein>
<dbReference type="Proteomes" id="UP000887013">
    <property type="component" value="Unassembled WGS sequence"/>
</dbReference>
<gene>
    <name evidence="1" type="ORF">NPIL_456311</name>
</gene>
<comment type="caution">
    <text evidence="1">The sequence shown here is derived from an EMBL/GenBank/DDBJ whole genome shotgun (WGS) entry which is preliminary data.</text>
</comment>
<reference evidence="1" key="1">
    <citation type="submission" date="2020-08" db="EMBL/GenBank/DDBJ databases">
        <title>Multicomponent nature underlies the extraordinary mechanical properties of spider dragline silk.</title>
        <authorList>
            <person name="Kono N."/>
            <person name="Nakamura H."/>
            <person name="Mori M."/>
            <person name="Yoshida Y."/>
            <person name="Ohtoshi R."/>
            <person name="Malay A.D."/>
            <person name="Moran D.A.P."/>
            <person name="Tomita M."/>
            <person name="Numata K."/>
            <person name="Arakawa K."/>
        </authorList>
    </citation>
    <scope>NUCLEOTIDE SEQUENCE</scope>
</reference>